<keyword evidence="5" id="KW-0067">ATP-binding</keyword>
<evidence type="ECO:0000256" key="6">
    <source>
        <dbReference type="ARBA" id="ARBA00023277"/>
    </source>
</evidence>
<dbReference type="Pfam" id="PF07005">
    <property type="entry name" value="SBD_N"/>
    <property type="match status" value="1"/>
</dbReference>
<feature type="domain" description="Four-carbon acid sugar kinase nucleotide binding" evidence="8">
    <location>
        <begin position="261"/>
        <end position="412"/>
    </location>
</feature>
<name>A0A327KME1_9BRAD</name>
<evidence type="ECO:0000256" key="4">
    <source>
        <dbReference type="ARBA" id="ARBA00022777"/>
    </source>
</evidence>
<dbReference type="Pfam" id="PF17042">
    <property type="entry name" value="NBD_C"/>
    <property type="match status" value="1"/>
</dbReference>
<evidence type="ECO:0000256" key="3">
    <source>
        <dbReference type="ARBA" id="ARBA00022741"/>
    </source>
</evidence>
<evidence type="ECO:0000259" key="7">
    <source>
        <dbReference type="Pfam" id="PF07005"/>
    </source>
</evidence>
<dbReference type="OrthoDB" id="9778478at2"/>
<sequence>MTAVAPRNGPRAWLIVADDLTGAADTGIAFARRGLATVVTWGDGHAGRDIGDVPVIAVDADSRRLSAPAAAARQSAALAAHRTPGRIVYKKIDSTLRGQPAAETAALLADLRRHDHRTIAFVAPAFPATGRTTEAGRVMVGGQRLEDTPIFARDHSYDTGALPDVLKTAGLESGVVPLDQLRRGAGVVRGIVENAMAEGCDAVVCDAATPEDLLVAAEAVLPLADKMLFVGTGGLASALARLVAPDESPPPTLPAVTGPVLVLVGSVAEASRAAAETLAASGRVTPVQVPEAVLRAAPGAQTAGRELTAKIGAALGDGHVLVVTEFGPDSDLAAGGAVAAKLADLVGPATAHLGGLVCTGGDTVCALLGRIGVTGIRLVDEVEPGVPLGVTVGALALPIATKAGGFGTDATLLHCLDRLTSFVSEKA</sequence>
<dbReference type="GO" id="GO:0016301">
    <property type="term" value="F:kinase activity"/>
    <property type="evidence" value="ECO:0007669"/>
    <property type="project" value="UniProtKB-KW"/>
</dbReference>
<dbReference type="Proteomes" id="UP000248863">
    <property type="component" value="Unassembled WGS sequence"/>
</dbReference>
<organism evidence="9 10">
    <name type="scientific">Rhodoplanes elegans</name>
    <dbReference type="NCBI Taxonomy" id="29408"/>
    <lineage>
        <taxon>Bacteria</taxon>
        <taxon>Pseudomonadati</taxon>
        <taxon>Pseudomonadota</taxon>
        <taxon>Alphaproteobacteria</taxon>
        <taxon>Hyphomicrobiales</taxon>
        <taxon>Nitrobacteraceae</taxon>
        <taxon>Rhodoplanes</taxon>
    </lineage>
</organism>
<dbReference type="SUPFAM" id="SSF142764">
    <property type="entry name" value="YgbK-like"/>
    <property type="match status" value="1"/>
</dbReference>
<evidence type="ECO:0000256" key="1">
    <source>
        <dbReference type="ARBA" id="ARBA00005715"/>
    </source>
</evidence>
<evidence type="ECO:0008006" key="11">
    <source>
        <dbReference type="Google" id="ProtNLM"/>
    </source>
</evidence>
<evidence type="ECO:0000256" key="5">
    <source>
        <dbReference type="ARBA" id="ARBA00022840"/>
    </source>
</evidence>
<keyword evidence="10" id="KW-1185">Reference proteome</keyword>
<dbReference type="InterPro" id="IPR037051">
    <property type="entry name" value="4-carb_acid_sugar_kinase_N_sf"/>
</dbReference>
<accession>A0A327KME1</accession>
<dbReference type="InterPro" id="IPR031475">
    <property type="entry name" value="NBD_C"/>
</dbReference>
<keyword evidence="4" id="KW-0418">Kinase</keyword>
<dbReference type="Gene3D" id="3.40.980.20">
    <property type="entry name" value="Four-carbon acid sugar kinase, nucleotide binding domain"/>
    <property type="match status" value="1"/>
</dbReference>
<dbReference type="Gene3D" id="3.40.50.10840">
    <property type="entry name" value="Putative sugar-binding, N-terminal domain"/>
    <property type="match status" value="1"/>
</dbReference>
<keyword evidence="2" id="KW-0808">Transferase</keyword>
<dbReference type="RefSeq" id="WP_111357052.1">
    <property type="nucleotide sequence ID" value="NZ_NPEU01000090.1"/>
</dbReference>
<reference evidence="9 10" key="1">
    <citation type="submission" date="2017-07" db="EMBL/GenBank/DDBJ databases">
        <title>Draft Genome Sequences of Select Purple Nonsulfur Bacteria.</title>
        <authorList>
            <person name="Lasarre B."/>
            <person name="Mckinlay J.B."/>
        </authorList>
    </citation>
    <scope>NUCLEOTIDE SEQUENCE [LARGE SCALE GENOMIC DNA]</scope>
    <source>
        <strain evidence="9 10">DSM 11907</strain>
    </source>
</reference>
<comment type="caution">
    <text evidence="9">The sequence shown here is derived from an EMBL/GenBank/DDBJ whole genome shotgun (WGS) entry which is preliminary data.</text>
</comment>
<keyword evidence="6" id="KW-0119">Carbohydrate metabolism</keyword>
<dbReference type="InterPro" id="IPR010737">
    <property type="entry name" value="4-carb_acid_sugar_kinase_N"/>
</dbReference>
<dbReference type="EMBL" id="NPEU01000090">
    <property type="protein sequence ID" value="RAI39104.1"/>
    <property type="molecule type" value="Genomic_DNA"/>
</dbReference>
<evidence type="ECO:0000313" key="10">
    <source>
        <dbReference type="Proteomes" id="UP000248863"/>
    </source>
</evidence>
<feature type="domain" description="Four-carbon acid sugar kinase N-terminal" evidence="7">
    <location>
        <begin position="14"/>
        <end position="239"/>
    </location>
</feature>
<gene>
    <name evidence="9" type="ORF">CH338_10515</name>
</gene>
<protein>
    <recommendedName>
        <fullName evidence="11">Serine kinase</fullName>
    </recommendedName>
</protein>
<comment type="similarity">
    <text evidence="1">Belongs to the four-carbon acid sugar kinase family.</text>
</comment>
<keyword evidence="3" id="KW-0547">Nucleotide-binding</keyword>
<dbReference type="AlphaFoldDB" id="A0A327KME1"/>
<dbReference type="GO" id="GO:0005524">
    <property type="term" value="F:ATP binding"/>
    <property type="evidence" value="ECO:0007669"/>
    <property type="project" value="UniProtKB-KW"/>
</dbReference>
<proteinExistence type="inferred from homology"/>
<evidence type="ECO:0000313" key="9">
    <source>
        <dbReference type="EMBL" id="RAI39104.1"/>
    </source>
</evidence>
<evidence type="ECO:0000259" key="8">
    <source>
        <dbReference type="Pfam" id="PF17042"/>
    </source>
</evidence>
<evidence type="ECO:0000256" key="2">
    <source>
        <dbReference type="ARBA" id="ARBA00022679"/>
    </source>
</evidence>
<dbReference type="InterPro" id="IPR042213">
    <property type="entry name" value="NBD_C_sf"/>
</dbReference>